<evidence type="ECO:0000256" key="2">
    <source>
        <dbReference type="ARBA" id="ARBA00022475"/>
    </source>
</evidence>
<feature type="transmembrane region" description="Helical" evidence="6">
    <location>
        <begin position="84"/>
        <end position="107"/>
    </location>
</feature>
<dbReference type="GO" id="GO:0005886">
    <property type="term" value="C:plasma membrane"/>
    <property type="evidence" value="ECO:0007669"/>
    <property type="project" value="UniProtKB-SubCell"/>
</dbReference>
<dbReference type="EMBL" id="CP026309">
    <property type="protein sequence ID" value="AUV83735.1"/>
    <property type="molecule type" value="Genomic_DNA"/>
</dbReference>
<feature type="transmembrane region" description="Helical" evidence="6">
    <location>
        <begin position="14"/>
        <end position="34"/>
    </location>
</feature>
<dbReference type="InterPro" id="IPR032816">
    <property type="entry name" value="VTT_dom"/>
</dbReference>
<reference evidence="8 9" key="1">
    <citation type="submission" date="2018-01" db="EMBL/GenBank/DDBJ databases">
        <title>Complete genome sequence of Salinigranum rubrum GX10T, an extremely halophilic archaeon isolated from a marine solar saltern.</title>
        <authorList>
            <person name="Han S."/>
        </authorList>
    </citation>
    <scope>NUCLEOTIDE SEQUENCE [LARGE SCALE GENOMIC DNA]</scope>
    <source>
        <strain evidence="8 9">GX10</strain>
    </source>
</reference>
<evidence type="ECO:0000256" key="5">
    <source>
        <dbReference type="ARBA" id="ARBA00023136"/>
    </source>
</evidence>
<keyword evidence="3 6" id="KW-0812">Transmembrane</keyword>
<evidence type="ECO:0000256" key="6">
    <source>
        <dbReference type="SAM" id="Phobius"/>
    </source>
</evidence>
<protein>
    <recommendedName>
        <fullName evidence="7">VTT domain-containing protein</fullName>
    </recommendedName>
</protein>
<feature type="domain" description="VTT" evidence="7">
    <location>
        <begin position="72"/>
        <end position="188"/>
    </location>
</feature>
<evidence type="ECO:0000313" key="8">
    <source>
        <dbReference type="EMBL" id="AUV83735.1"/>
    </source>
</evidence>
<proteinExistence type="predicted"/>
<sequence>MRLFESPAARRQTLLRTGVLALVVVGVGVAVTRYAPFVTDPEWVRATVDRAGPYAPLAFVALQATQVVLAPIPGQTLAVVGGYLFGPVGAVYSVLGVAIGSSVVLVLSRRYGRPFVQRVVTDGVLERFDTFVDDYGLLGLVVVFSLPTFPDDAICALAGLTSIRLRTILVVLVLARTPTFVLATLVGDGLAGAQYRLVVGILVGAAAVVVGVYLCRERLLAALPTA</sequence>
<feature type="transmembrane region" description="Helical" evidence="6">
    <location>
        <begin position="193"/>
        <end position="215"/>
    </location>
</feature>
<dbReference type="AlphaFoldDB" id="A0A2I8VPB0"/>
<dbReference type="PANTHER" id="PTHR12677">
    <property type="entry name" value="GOLGI APPARATUS MEMBRANE PROTEIN TVP38-RELATED"/>
    <property type="match status" value="1"/>
</dbReference>
<dbReference type="OrthoDB" id="235837at2157"/>
<dbReference type="Pfam" id="PF09335">
    <property type="entry name" value="VTT_dom"/>
    <property type="match status" value="1"/>
</dbReference>
<evidence type="ECO:0000256" key="1">
    <source>
        <dbReference type="ARBA" id="ARBA00004651"/>
    </source>
</evidence>
<name>A0A2I8VPB0_9EURY</name>
<keyword evidence="2" id="KW-1003">Cell membrane</keyword>
<dbReference type="RefSeq" id="WP_103427424.1">
    <property type="nucleotide sequence ID" value="NZ_CP026309.1"/>
</dbReference>
<accession>A0A2I8VPB0</accession>
<dbReference type="InterPro" id="IPR015414">
    <property type="entry name" value="TMEM64"/>
</dbReference>
<organism evidence="8 9">
    <name type="scientific">Salinigranum rubrum</name>
    <dbReference type="NCBI Taxonomy" id="755307"/>
    <lineage>
        <taxon>Archaea</taxon>
        <taxon>Methanobacteriati</taxon>
        <taxon>Methanobacteriota</taxon>
        <taxon>Stenosarchaea group</taxon>
        <taxon>Halobacteria</taxon>
        <taxon>Halobacteriales</taxon>
        <taxon>Haloferacaceae</taxon>
        <taxon>Salinigranum</taxon>
    </lineage>
</organism>
<evidence type="ECO:0000313" key="9">
    <source>
        <dbReference type="Proteomes" id="UP000236584"/>
    </source>
</evidence>
<evidence type="ECO:0000256" key="3">
    <source>
        <dbReference type="ARBA" id="ARBA00022692"/>
    </source>
</evidence>
<evidence type="ECO:0000256" key="4">
    <source>
        <dbReference type="ARBA" id="ARBA00022989"/>
    </source>
</evidence>
<dbReference type="PANTHER" id="PTHR12677:SF59">
    <property type="entry name" value="GOLGI APPARATUS MEMBRANE PROTEIN TVP38-RELATED"/>
    <property type="match status" value="1"/>
</dbReference>
<evidence type="ECO:0000259" key="7">
    <source>
        <dbReference type="Pfam" id="PF09335"/>
    </source>
</evidence>
<keyword evidence="9" id="KW-1185">Reference proteome</keyword>
<keyword evidence="5 6" id="KW-0472">Membrane</keyword>
<comment type="subcellular location">
    <subcellularLocation>
        <location evidence="1">Cell membrane</location>
        <topology evidence="1">Multi-pass membrane protein</topology>
    </subcellularLocation>
</comment>
<dbReference type="GeneID" id="35594529"/>
<gene>
    <name evidence="8" type="ORF">C2R22_20515</name>
</gene>
<keyword evidence="4 6" id="KW-1133">Transmembrane helix</keyword>
<dbReference type="Proteomes" id="UP000236584">
    <property type="component" value="Chromosome"/>
</dbReference>
<feature type="transmembrane region" description="Helical" evidence="6">
    <location>
        <begin position="167"/>
        <end position="187"/>
    </location>
</feature>
<dbReference type="KEGG" id="srub:C2R22_20515"/>